<dbReference type="EMBL" id="CP003257">
    <property type="protein sequence ID" value="AEX84952.1"/>
    <property type="molecule type" value="Genomic_DNA"/>
</dbReference>
<keyword evidence="1" id="KW-1133">Transmembrane helix</keyword>
<gene>
    <name evidence="2" type="ordered locus">Marpi_0510</name>
</gene>
<dbReference type="HOGENOM" id="CLU_2479694_0_0_0"/>
<dbReference type="STRING" id="443254.Marpi_0510"/>
<dbReference type="RefSeq" id="WP_014296024.1">
    <property type="nucleotide sequence ID" value="NC_016751.1"/>
</dbReference>
<keyword evidence="1" id="KW-0812">Transmembrane</keyword>
<evidence type="ECO:0000313" key="3">
    <source>
        <dbReference type="Proteomes" id="UP000007161"/>
    </source>
</evidence>
<keyword evidence="1" id="KW-0472">Membrane</keyword>
<evidence type="ECO:0000256" key="1">
    <source>
        <dbReference type="SAM" id="Phobius"/>
    </source>
</evidence>
<reference evidence="3" key="2">
    <citation type="submission" date="2012-01" db="EMBL/GenBank/DDBJ databases">
        <title>Complete sequence of chromosome of Marinitoga piezophila KA3.</title>
        <authorList>
            <person name="Lucas S."/>
            <person name="Han J."/>
            <person name="Lapidus A."/>
            <person name="Cheng J.-F."/>
            <person name="Goodwin L."/>
            <person name="Pitluck S."/>
            <person name="Peters L."/>
            <person name="Mikhailova N."/>
            <person name="Teshima H."/>
            <person name="Detter J.C."/>
            <person name="Han C."/>
            <person name="Tapia R."/>
            <person name="Land M."/>
            <person name="Hauser L."/>
            <person name="Kyrpides N."/>
            <person name="Ivanova N."/>
            <person name="Pagani I."/>
            <person name="Jebbar M."/>
            <person name="Vannier P."/>
            <person name="Oger P."/>
            <person name="Cario A."/>
            <person name="Bartlett D."/>
            <person name="Noll K.M."/>
            <person name="Woyke T."/>
        </authorList>
    </citation>
    <scope>NUCLEOTIDE SEQUENCE [LARGE SCALE GENOMIC DNA]</scope>
    <source>
        <strain evidence="3">DSM 14283 / JCM 11233 / KA3</strain>
    </source>
</reference>
<feature type="transmembrane region" description="Helical" evidence="1">
    <location>
        <begin position="6"/>
        <end position="28"/>
    </location>
</feature>
<sequence>MKIYSLFLIISLIIIGIVFNLYMVNYIYRNAVYRNKEFENGLKKINETEKMFSNGDYKTLIIYSSKEATLIKLIFDNGVEGIKIQEE</sequence>
<accession>H2J594</accession>
<dbReference type="KEGG" id="mpz:Marpi_0510"/>
<name>H2J594_MARPK</name>
<dbReference type="Proteomes" id="UP000007161">
    <property type="component" value="Chromosome"/>
</dbReference>
<organism evidence="2 3">
    <name type="scientific">Marinitoga piezophila (strain DSM 14283 / JCM 11233 / KA3)</name>
    <dbReference type="NCBI Taxonomy" id="443254"/>
    <lineage>
        <taxon>Bacteria</taxon>
        <taxon>Thermotogati</taxon>
        <taxon>Thermotogota</taxon>
        <taxon>Thermotogae</taxon>
        <taxon>Petrotogales</taxon>
        <taxon>Petrotogaceae</taxon>
        <taxon>Marinitoga</taxon>
    </lineage>
</organism>
<protein>
    <submittedName>
        <fullName evidence="2">Uncharacterized protein</fullName>
    </submittedName>
</protein>
<dbReference type="AlphaFoldDB" id="H2J594"/>
<keyword evidence="3" id="KW-1185">Reference proteome</keyword>
<proteinExistence type="predicted"/>
<dbReference type="OrthoDB" id="9947549at2"/>
<reference evidence="2 3" key="1">
    <citation type="journal article" date="2012" name="J. Bacteriol.">
        <title>Complete Genome Sequence of the Thermophilic, Piezophilic, Heterotrophic Bacterium Marinitoga piezophila KA3.</title>
        <authorList>
            <person name="Lucas S."/>
            <person name="Han J."/>
            <person name="Lapidus A."/>
            <person name="Cheng J.F."/>
            <person name="Goodwin L.A."/>
            <person name="Pitluck S."/>
            <person name="Peters L."/>
            <person name="Mikhailova N."/>
            <person name="Teshima H."/>
            <person name="Detter J.C."/>
            <person name="Han C."/>
            <person name="Tapia R."/>
            <person name="Land M."/>
            <person name="Hauser L."/>
            <person name="Kyrpides N.C."/>
            <person name="Ivanova N."/>
            <person name="Pagani I."/>
            <person name="Vannier P."/>
            <person name="Oger P."/>
            <person name="Bartlett D.H."/>
            <person name="Noll K.M."/>
            <person name="Woyke T."/>
            <person name="Jebbar M."/>
        </authorList>
    </citation>
    <scope>NUCLEOTIDE SEQUENCE [LARGE SCALE GENOMIC DNA]</scope>
    <source>
        <strain evidence="3">DSM 14283 / JCM 11233 / KA3</strain>
    </source>
</reference>
<evidence type="ECO:0000313" key="2">
    <source>
        <dbReference type="EMBL" id="AEX84952.1"/>
    </source>
</evidence>